<dbReference type="InterPro" id="IPR057684">
    <property type="entry name" value="DUF7924"/>
</dbReference>
<organism evidence="3 4">
    <name type="scientific">Cytospora mali</name>
    <name type="common">Apple Valsa canker fungus</name>
    <name type="synonym">Valsa mali</name>
    <dbReference type="NCBI Taxonomy" id="578113"/>
    <lineage>
        <taxon>Eukaryota</taxon>
        <taxon>Fungi</taxon>
        <taxon>Dikarya</taxon>
        <taxon>Ascomycota</taxon>
        <taxon>Pezizomycotina</taxon>
        <taxon>Sordariomycetes</taxon>
        <taxon>Sordariomycetidae</taxon>
        <taxon>Diaporthales</taxon>
        <taxon>Cytosporaceae</taxon>
        <taxon>Cytospora</taxon>
    </lineage>
</organism>
<evidence type="ECO:0000259" key="2">
    <source>
        <dbReference type="Pfam" id="PF25545"/>
    </source>
</evidence>
<gene>
    <name evidence="3" type="ORF">VM1G_11170</name>
</gene>
<dbReference type="EMBL" id="KN796134">
    <property type="protein sequence ID" value="KUI64375.1"/>
    <property type="molecule type" value="Genomic_DNA"/>
</dbReference>
<evidence type="ECO:0000313" key="3">
    <source>
        <dbReference type="EMBL" id="KUI64375.1"/>
    </source>
</evidence>
<feature type="region of interest" description="Disordered" evidence="1">
    <location>
        <begin position="1"/>
        <end position="40"/>
    </location>
</feature>
<dbReference type="Pfam" id="PF25545">
    <property type="entry name" value="DUF7924"/>
    <property type="match status" value="1"/>
</dbReference>
<evidence type="ECO:0000313" key="4">
    <source>
        <dbReference type="Proteomes" id="UP000078559"/>
    </source>
</evidence>
<keyword evidence="4" id="KW-1185">Reference proteome</keyword>
<dbReference type="PANTHER" id="PTHR42470:SF1">
    <property type="entry name" value="VAST DOMAIN-CONTAINING PROTEIN"/>
    <property type="match status" value="1"/>
</dbReference>
<sequence length="394" mass="44031">MGRPATCPATMIEKQSALSQSTKKRPRHITSGEPYQAKRVRLESDQKAVLASSRLEQRSDSTLSLLPPIAVLSRRKFVEEWLEGILETRSAAKRRRVPVTPSPQPVAAASPLMEPWWDPPSTLSGELPSAISSSQVGVVRDARPYEESSFASVSSQGRKGVEAPSYRTLTLLDNNISLHPRAQALPEHVGLVERRIRRERSSPGPPADDILNDGDLEQLEIEASEETVKKYFTGKVLRDPDAGDLLMVSANQPMYRHSVPQNSRHFKVSNPVPDKLYGYRHAAFSDRQQRQLRAMGLEPLGNSENLIYPFLALEFKGTRNNSDTMWVAANQCLGDGSSCVNLIERLQRYWEKQCGDTQVTVNRTEFSAAINGTEAHLYISWKHGGVDLLYAQDW</sequence>
<evidence type="ECO:0000256" key="1">
    <source>
        <dbReference type="SAM" id="MobiDB-lite"/>
    </source>
</evidence>
<dbReference type="PANTHER" id="PTHR42470">
    <property type="entry name" value="VAST DOMAIN-CONTAINING PROTEIN"/>
    <property type="match status" value="1"/>
</dbReference>
<dbReference type="Proteomes" id="UP000078559">
    <property type="component" value="Unassembled WGS sequence"/>
</dbReference>
<accession>A0A194VKI5</accession>
<dbReference type="OrthoDB" id="5426775at2759"/>
<feature type="domain" description="DUF7924" evidence="2">
    <location>
        <begin position="261"/>
        <end position="382"/>
    </location>
</feature>
<proteinExistence type="predicted"/>
<dbReference type="AlphaFoldDB" id="A0A194VKI5"/>
<reference evidence="3" key="1">
    <citation type="submission" date="2014-12" db="EMBL/GenBank/DDBJ databases">
        <title>Genome Sequence of Valsa Canker Pathogens Uncovers a Specific Adaption of Colonization on Woody Bark.</title>
        <authorList>
            <person name="Yin Z."/>
            <person name="Liu H."/>
            <person name="Gao X."/>
            <person name="Li Z."/>
            <person name="Song N."/>
            <person name="Ke X."/>
            <person name="Dai Q."/>
            <person name="Wu Y."/>
            <person name="Sun Y."/>
            <person name="Xu J.-R."/>
            <person name="Kang Z.K."/>
            <person name="Wang L."/>
            <person name="Huang L."/>
        </authorList>
    </citation>
    <scope>NUCLEOTIDE SEQUENCE [LARGE SCALE GENOMIC DNA]</scope>
    <source>
        <strain evidence="3">03-8</strain>
    </source>
</reference>
<protein>
    <recommendedName>
        <fullName evidence="2">DUF7924 domain-containing protein</fullName>
    </recommendedName>
</protein>
<name>A0A194VKI5_CYTMA</name>